<dbReference type="RefSeq" id="WP_037597195.1">
    <property type="nucleotide sequence ID" value="NZ_JBHEZZ010000030.1"/>
</dbReference>
<comment type="caution">
    <text evidence="2">The sequence shown here is derived from an EMBL/GenBank/DDBJ whole genome shotgun (WGS) entry which is preliminary data.</text>
</comment>
<dbReference type="Proteomes" id="UP001592528">
    <property type="component" value="Unassembled WGS sequence"/>
</dbReference>
<sequence length="409" mass="42695">MARERAYDLVLFGATGFTGALTADYLASAAPDGCRWALAGRDRGKLEALRSRLAADRPALAELPLLVADSADPAALREVAAASRVVISTVGPYARHGEPLVAACAEEGTDYVDLTGEPEFVDRMYLRHHERAVASGARIVHACGFDSVPHDLGVLFTVNALPQGSAERPIRVQGFVRAGGTVSGGTLDSALTAFSRLLPMARAARARRAAEPRPAGRRVRAVTGLPRRSRAAAAWVLPLPTIDPQIVARSAAALPGYGPDFRYAHHAAVRLLPVALAAALGAAALVGVAQVPPLRRAVSSLRRPGQGPSDRQRADSWFTVRFVGESGGRRVVTEVSGGDPGYTETAKMLAEAALSLAFDPLPPTAGQVTTAAALGTALIDRLTAAGLRFTVLDPPPSGPPTRHPAPAGR</sequence>
<feature type="domain" description="Saccharopine dehydrogenase NADP binding" evidence="1">
    <location>
        <begin position="10"/>
        <end position="139"/>
    </location>
</feature>
<dbReference type="InterPro" id="IPR036291">
    <property type="entry name" value="NAD(P)-bd_dom_sf"/>
</dbReference>
<dbReference type="Gene3D" id="3.40.50.720">
    <property type="entry name" value="NAD(P)-binding Rossmann-like Domain"/>
    <property type="match status" value="1"/>
</dbReference>
<dbReference type="EMBL" id="JBHEZZ010000030">
    <property type="protein sequence ID" value="MFC1406522.1"/>
    <property type="molecule type" value="Genomic_DNA"/>
</dbReference>
<dbReference type="PANTHER" id="PTHR12286:SF5">
    <property type="entry name" value="SACCHAROPINE DEHYDROGENASE-LIKE OXIDOREDUCTASE"/>
    <property type="match status" value="1"/>
</dbReference>
<name>A0ABV6UYP3_9ACTN</name>
<keyword evidence="3" id="KW-1185">Reference proteome</keyword>
<dbReference type="PANTHER" id="PTHR12286">
    <property type="entry name" value="SACCHAROPINE DEHYDROGENASE-LIKE OXIDOREDUCTASE"/>
    <property type="match status" value="1"/>
</dbReference>
<gene>
    <name evidence="2" type="ORF">ACEZDJ_35030</name>
</gene>
<dbReference type="InterPro" id="IPR051276">
    <property type="entry name" value="Saccharopine_DH-like_oxidrdct"/>
</dbReference>
<evidence type="ECO:0000259" key="1">
    <source>
        <dbReference type="Pfam" id="PF03435"/>
    </source>
</evidence>
<dbReference type="Pfam" id="PF03435">
    <property type="entry name" value="Sacchrp_dh_NADP"/>
    <property type="match status" value="1"/>
</dbReference>
<proteinExistence type="predicted"/>
<organism evidence="2 3">
    <name type="scientific">Streptacidiphilus cavernicola</name>
    <dbReference type="NCBI Taxonomy" id="3342716"/>
    <lineage>
        <taxon>Bacteria</taxon>
        <taxon>Bacillati</taxon>
        <taxon>Actinomycetota</taxon>
        <taxon>Actinomycetes</taxon>
        <taxon>Kitasatosporales</taxon>
        <taxon>Streptomycetaceae</taxon>
        <taxon>Streptacidiphilus</taxon>
    </lineage>
</organism>
<accession>A0ABV6UYP3</accession>
<dbReference type="InterPro" id="IPR005097">
    <property type="entry name" value="Sacchrp_dh_NADP-bd"/>
</dbReference>
<evidence type="ECO:0000313" key="3">
    <source>
        <dbReference type="Proteomes" id="UP001592528"/>
    </source>
</evidence>
<evidence type="ECO:0000313" key="2">
    <source>
        <dbReference type="EMBL" id="MFC1406522.1"/>
    </source>
</evidence>
<reference evidence="2 3" key="1">
    <citation type="submission" date="2024-09" db="EMBL/GenBank/DDBJ databases">
        <authorList>
            <person name="Lee S.D."/>
        </authorList>
    </citation>
    <scope>NUCLEOTIDE SEQUENCE [LARGE SCALE GENOMIC DNA]</scope>
    <source>
        <strain evidence="2 3">N1-5</strain>
    </source>
</reference>
<protein>
    <submittedName>
        <fullName evidence="2">Trans-acting enoyl reductase family protein</fullName>
    </submittedName>
</protein>
<dbReference type="SUPFAM" id="SSF51735">
    <property type="entry name" value="NAD(P)-binding Rossmann-fold domains"/>
    <property type="match status" value="1"/>
</dbReference>